<protein>
    <submittedName>
        <fullName evidence="2">Uncharacterized protein</fullName>
    </submittedName>
</protein>
<sequence>MLWNCAAFVSAALLVSQAQAGQPEHDPETTCESDTATHSSYVTTTYKTKTDYSTTTHLVEVTVPYAVNSTVTSIKTKVVESYITECITTTLYFTDLVTNTKTGTAYETNTLTDSVTVTDTDSVTITGTAYATITETDTTTATVPTTTYTTETIFSTTFNPCPTQCSVSAETVNLYFWPSDRPHSYPSTWVDESLDYTFTYPSVYMLVPTAAGVNNASQLLGPQTTNWIIPLDLTEVSTIVGSTATVQLELSDLSTDCPKSVAPSAIATMAPDPHCNPILAAPSEVSSWAYPCNACGQFGLFDPPYAAPTLTGPLVEPTATTTTSEVVIVPTETTEVSSSTLDVPPVPLPMVTEASTIPLPSFTDIPPAPMPTVSSIPPVPMPTVSSSIPPAPMPTVSSIPPISLPSVTESTTQPIPTAGAANVGVAMGSLLSVFLIALAL</sequence>
<evidence type="ECO:0000313" key="3">
    <source>
        <dbReference type="Proteomes" id="UP000756346"/>
    </source>
</evidence>
<proteinExistence type="predicted"/>
<name>A0A9P9BJE8_9PEZI</name>
<dbReference type="EMBL" id="JAGTJQ010000013">
    <property type="protein sequence ID" value="KAH7014566.1"/>
    <property type="molecule type" value="Genomic_DNA"/>
</dbReference>
<dbReference type="OrthoDB" id="3944128at2759"/>
<feature type="signal peptide" evidence="1">
    <location>
        <begin position="1"/>
        <end position="20"/>
    </location>
</feature>
<dbReference type="GeneID" id="70190876"/>
<accession>A0A9P9BJE8</accession>
<evidence type="ECO:0000256" key="1">
    <source>
        <dbReference type="SAM" id="SignalP"/>
    </source>
</evidence>
<organism evidence="2 3">
    <name type="scientific">Microdochium trichocladiopsis</name>
    <dbReference type="NCBI Taxonomy" id="1682393"/>
    <lineage>
        <taxon>Eukaryota</taxon>
        <taxon>Fungi</taxon>
        <taxon>Dikarya</taxon>
        <taxon>Ascomycota</taxon>
        <taxon>Pezizomycotina</taxon>
        <taxon>Sordariomycetes</taxon>
        <taxon>Xylariomycetidae</taxon>
        <taxon>Xylariales</taxon>
        <taxon>Microdochiaceae</taxon>
        <taxon>Microdochium</taxon>
    </lineage>
</organism>
<comment type="caution">
    <text evidence="2">The sequence shown here is derived from an EMBL/GenBank/DDBJ whole genome shotgun (WGS) entry which is preliminary data.</text>
</comment>
<dbReference type="RefSeq" id="XP_046005533.1">
    <property type="nucleotide sequence ID" value="XM_046161330.1"/>
</dbReference>
<dbReference type="Proteomes" id="UP000756346">
    <property type="component" value="Unassembled WGS sequence"/>
</dbReference>
<gene>
    <name evidence="2" type="ORF">B0I36DRAFT_389425</name>
</gene>
<dbReference type="AlphaFoldDB" id="A0A9P9BJE8"/>
<keyword evidence="1" id="KW-0732">Signal</keyword>
<reference evidence="2" key="1">
    <citation type="journal article" date="2021" name="Nat. Commun.">
        <title>Genetic determinants of endophytism in the Arabidopsis root mycobiome.</title>
        <authorList>
            <person name="Mesny F."/>
            <person name="Miyauchi S."/>
            <person name="Thiergart T."/>
            <person name="Pickel B."/>
            <person name="Atanasova L."/>
            <person name="Karlsson M."/>
            <person name="Huettel B."/>
            <person name="Barry K.W."/>
            <person name="Haridas S."/>
            <person name="Chen C."/>
            <person name="Bauer D."/>
            <person name="Andreopoulos W."/>
            <person name="Pangilinan J."/>
            <person name="LaButti K."/>
            <person name="Riley R."/>
            <person name="Lipzen A."/>
            <person name="Clum A."/>
            <person name="Drula E."/>
            <person name="Henrissat B."/>
            <person name="Kohler A."/>
            <person name="Grigoriev I.V."/>
            <person name="Martin F.M."/>
            <person name="Hacquard S."/>
        </authorList>
    </citation>
    <scope>NUCLEOTIDE SEQUENCE</scope>
    <source>
        <strain evidence="2">MPI-CAGE-CH-0230</strain>
    </source>
</reference>
<keyword evidence="3" id="KW-1185">Reference proteome</keyword>
<feature type="chain" id="PRO_5040258420" evidence="1">
    <location>
        <begin position="21"/>
        <end position="440"/>
    </location>
</feature>
<evidence type="ECO:0000313" key="2">
    <source>
        <dbReference type="EMBL" id="KAH7014566.1"/>
    </source>
</evidence>